<evidence type="ECO:0000313" key="1">
    <source>
        <dbReference type="EMBL" id="MCI4392465.1"/>
    </source>
</evidence>
<keyword evidence="2" id="KW-1185">Reference proteome</keyword>
<proteinExistence type="predicted"/>
<sequence>MPTDLVTDLVMTGYFFNRCKYCCSNLCYFRLSSTLKSVTMEPAREHTERCADLLSTQVYPVARG</sequence>
<accession>A0ACC5XMP6</accession>
<dbReference type="EMBL" id="CM040477">
    <property type="protein sequence ID" value="MCI4392465.1"/>
    <property type="molecule type" value="Genomic_DNA"/>
</dbReference>
<protein>
    <submittedName>
        <fullName evidence="1">Uncharacterized protein</fullName>
    </submittedName>
</protein>
<gene>
    <name evidence="1" type="ORF">PGIGA_G00146100</name>
</gene>
<dbReference type="Proteomes" id="UP000829447">
    <property type="component" value="Linkage Group LG24"/>
</dbReference>
<name>A0ACC5XMP6_PANGG</name>
<reference evidence="1 2" key="1">
    <citation type="journal article" date="2022" name="bioRxiv">
        <title>An ancient truncated duplication of the anti-Mullerian hormone receptor type 2 gene is a potential conserved master sex determinant in the Pangasiidae catfish family.</title>
        <authorList>
            <person name="Wen M."/>
            <person name="Pan Q."/>
            <person name="Jouanno E."/>
            <person name="Montfort J."/>
            <person name="Zahm M."/>
            <person name="Cabau C."/>
            <person name="Klopp C."/>
            <person name="Iampietro C."/>
            <person name="Roques C."/>
            <person name="Bouchez O."/>
            <person name="Castinel A."/>
            <person name="Donnadieu C."/>
            <person name="Parrinello H."/>
            <person name="Poncet C."/>
            <person name="Belmonte E."/>
            <person name="Gautier V."/>
            <person name="Avarre J.-C."/>
            <person name="Dugue R."/>
            <person name="Gustiano R."/>
            <person name="Ha T.T.T."/>
            <person name="Campet M."/>
            <person name="Sriphairoj K."/>
            <person name="Ribolli J."/>
            <person name="de Almeida F.L."/>
            <person name="Desvignes T."/>
            <person name="Postlethwait J.H."/>
            <person name="Bucao C.F."/>
            <person name="Robinson-Rechavi M."/>
            <person name="Bobe J."/>
            <person name="Herpin A."/>
            <person name="Guiguen Y."/>
        </authorList>
    </citation>
    <scope>NUCLEOTIDE SEQUENCE [LARGE SCALE GENOMIC DNA]</scope>
    <source>
        <strain evidence="1">YG-Dec2019</strain>
    </source>
</reference>
<comment type="caution">
    <text evidence="1">The sequence shown here is derived from an EMBL/GenBank/DDBJ whole genome shotgun (WGS) entry which is preliminary data.</text>
</comment>
<organism evidence="1 2">
    <name type="scientific">Pangasianodon gigas</name>
    <name type="common">Mekong giant catfish</name>
    <name type="synonym">Pangasius gigas</name>
    <dbReference type="NCBI Taxonomy" id="30993"/>
    <lineage>
        <taxon>Eukaryota</taxon>
        <taxon>Metazoa</taxon>
        <taxon>Chordata</taxon>
        <taxon>Craniata</taxon>
        <taxon>Vertebrata</taxon>
        <taxon>Euteleostomi</taxon>
        <taxon>Actinopterygii</taxon>
        <taxon>Neopterygii</taxon>
        <taxon>Teleostei</taxon>
        <taxon>Ostariophysi</taxon>
        <taxon>Siluriformes</taxon>
        <taxon>Pangasiidae</taxon>
        <taxon>Pangasianodon</taxon>
    </lineage>
</organism>
<evidence type="ECO:0000313" key="2">
    <source>
        <dbReference type="Proteomes" id="UP000829447"/>
    </source>
</evidence>